<dbReference type="PANTHER" id="PTHR42820">
    <property type="entry name" value="SHORT-CHAIN DEHYDROGENASE REDUCTASE"/>
    <property type="match status" value="1"/>
</dbReference>
<comment type="caution">
    <text evidence="3">The sequence shown here is derived from an EMBL/GenBank/DDBJ whole genome shotgun (WGS) entry which is preliminary data.</text>
</comment>
<accession>A0A0A3IEE3</accession>
<dbReference type="NCBIfam" id="NF005559">
    <property type="entry name" value="PRK07231.1"/>
    <property type="match status" value="1"/>
</dbReference>
<comment type="similarity">
    <text evidence="1">Belongs to the short-chain dehydrogenases/reductases (SDR) family.</text>
</comment>
<dbReference type="CDD" id="cd05233">
    <property type="entry name" value="SDR_c"/>
    <property type="match status" value="1"/>
</dbReference>
<dbReference type="Proteomes" id="UP000030437">
    <property type="component" value="Unassembled WGS sequence"/>
</dbReference>
<dbReference type="GO" id="GO:0008206">
    <property type="term" value="P:bile acid metabolic process"/>
    <property type="evidence" value="ECO:0007669"/>
    <property type="project" value="UniProtKB-ARBA"/>
</dbReference>
<dbReference type="eggNOG" id="COG1028">
    <property type="taxonomic scope" value="Bacteria"/>
</dbReference>
<evidence type="ECO:0000313" key="4">
    <source>
        <dbReference type="Proteomes" id="UP000030437"/>
    </source>
</evidence>
<dbReference type="RefSeq" id="WP_036158681.1">
    <property type="nucleotide sequence ID" value="NZ_AVCX01000001.1"/>
</dbReference>
<dbReference type="PROSITE" id="PS00061">
    <property type="entry name" value="ADH_SHORT"/>
    <property type="match status" value="1"/>
</dbReference>
<dbReference type="Gene3D" id="3.40.50.720">
    <property type="entry name" value="NAD(P)-binding Rossmann-like Domain"/>
    <property type="match status" value="1"/>
</dbReference>
<dbReference type="GO" id="GO:0016491">
    <property type="term" value="F:oxidoreductase activity"/>
    <property type="evidence" value="ECO:0007669"/>
    <property type="project" value="UniProtKB-KW"/>
</dbReference>
<organism evidence="3 4">
    <name type="scientific">Lysinibacillus odysseyi 34hs-1 = NBRC 100172</name>
    <dbReference type="NCBI Taxonomy" id="1220589"/>
    <lineage>
        <taxon>Bacteria</taxon>
        <taxon>Bacillati</taxon>
        <taxon>Bacillota</taxon>
        <taxon>Bacilli</taxon>
        <taxon>Bacillales</taxon>
        <taxon>Bacillaceae</taxon>
        <taxon>Lysinibacillus</taxon>
    </lineage>
</organism>
<sequence length="255" mass="26590">MLMEGKAGLVTAAGSGIGRQSAMTLAANGAKVMVSDINEESAKETVRLIQEAGGTADYFICNVASEEQVQALVAKTVEVFGKLDFAHNNAGIGAEQGPILKTSSEGFDRVMKVNVYGLYYSLKAQIEVMMKQGTGGAIVNTASGAGLEGVMNMVAYSSSKWAVNGMTKSVALEYARHGIRINSICPGMTLTPAVEHFFNAAADQAEVVRQSIPSGVVPTAEDQANAVLFLCSDLSKQITGQNLPVDGGYTAGKLG</sequence>
<gene>
    <name evidence="3" type="ORF">CD32_20920</name>
</gene>
<keyword evidence="4" id="KW-1185">Reference proteome</keyword>
<dbReference type="InterPro" id="IPR036291">
    <property type="entry name" value="NAD(P)-bd_dom_sf"/>
</dbReference>
<evidence type="ECO:0000313" key="3">
    <source>
        <dbReference type="EMBL" id="KGR81795.1"/>
    </source>
</evidence>
<evidence type="ECO:0000256" key="1">
    <source>
        <dbReference type="ARBA" id="ARBA00006484"/>
    </source>
</evidence>
<dbReference type="Pfam" id="PF13561">
    <property type="entry name" value="adh_short_C2"/>
    <property type="match status" value="1"/>
</dbReference>
<dbReference type="PRINTS" id="PR00081">
    <property type="entry name" value="GDHRDH"/>
</dbReference>
<dbReference type="OrthoDB" id="306388at2"/>
<dbReference type="FunFam" id="3.40.50.720:FF:000084">
    <property type="entry name" value="Short-chain dehydrogenase reductase"/>
    <property type="match status" value="1"/>
</dbReference>
<dbReference type="InterPro" id="IPR002347">
    <property type="entry name" value="SDR_fam"/>
</dbReference>
<evidence type="ECO:0000256" key="2">
    <source>
        <dbReference type="ARBA" id="ARBA00023002"/>
    </source>
</evidence>
<dbReference type="AlphaFoldDB" id="A0A0A3IEE3"/>
<keyword evidence="2" id="KW-0560">Oxidoreductase</keyword>
<proteinExistence type="inferred from homology"/>
<name>A0A0A3IEE3_9BACI</name>
<dbReference type="InterPro" id="IPR020904">
    <property type="entry name" value="Sc_DH/Rdtase_CS"/>
</dbReference>
<dbReference type="PRINTS" id="PR00080">
    <property type="entry name" value="SDRFAMILY"/>
</dbReference>
<dbReference type="PANTHER" id="PTHR42820:SF1">
    <property type="entry name" value="SHORT-CHAIN DEHYDROGENASE_REDUCTASE FAMILY PROTEIN"/>
    <property type="match status" value="1"/>
</dbReference>
<reference evidence="3 4" key="1">
    <citation type="submission" date="2014-02" db="EMBL/GenBank/DDBJ databases">
        <title>Draft genome sequence of Lysinibacillus odysseyi NBRC 100172.</title>
        <authorList>
            <person name="Zhang F."/>
            <person name="Wang G."/>
            <person name="Zhang L."/>
        </authorList>
    </citation>
    <scope>NUCLEOTIDE SEQUENCE [LARGE SCALE GENOMIC DNA]</scope>
    <source>
        <strain evidence="3 4">NBRC 100172</strain>
    </source>
</reference>
<dbReference type="STRING" id="1220589.CD32_20920"/>
<dbReference type="SUPFAM" id="SSF51735">
    <property type="entry name" value="NAD(P)-binding Rossmann-fold domains"/>
    <property type="match status" value="1"/>
</dbReference>
<dbReference type="EMBL" id="JPVP01000060">
    <property type="protein sequence ID" value="KGR81795.1"/>
    <property type="molecule type" value="Genomic_DNA"/>
</dbReference>
<protein>
    <submittedName>
        <fullName evidence="3">Short-chain dehydrogenase</fullName>
    </submittedName>
</protein>